<dbReference type="Proteomes" id="UP000046393">
    <property type="component" value="Unplaced"/>
</dbReference>
<reference evidence="2" key="1">
    <citation type="submission" date="2017-02" db="UniProtKB">
        <authorList>
            <consortium name="WormBaseParasite"/>
        </authorList>
    </citation>
    <scope>IDENTIFICATION</scope>
</reference>
<dbReference type="WBParaSite" id="SMUV_0000083401-mRNA-1">
    <property type="protein sequence ID" value="SMUV_0000083401-mRNA-1"/>
    <property type="gene ID" value="SMUV_0000083401"/>
</dbReference>
<sequence length="76" mass="8193">MISRIYVCFKKLIIKDSPEKVYSNGLKCSKPSILILEAGNPCKIGQSSILVSTPRCGRGDTGSIPVLGIFFPAFTS</sequence>
<evidence type="ECO:0000313" key="2">
    <source>
        <dbReference type="WBParaSite" id="SMUV_0000083401-mRNA-1"/>
    </source>
</evidence>
<keyword evidence="1" id="KW-1185">Reference proteome</keyword>
<accession>A0A0N5A9Q0</accession>
<proteinExistence type="predicted"/>
<name>A0A0N5A9Q0_9BILA</name>
<protein>
    <submittedName>
        <fullName evidence="2">Peptidase S1 domain-containing protein</fullName>
    </submittedName>
</protein>
<evidence type="ECO:0000313" key="1">
    <source>
        <dbReference type="Proteomes" id="UP000046393"/>
    </source>
</evidence>
<organism evidence="1 2">
    <name type="scientific">Syphacia muris</name>
    <dbReference type="NCBI Taxonomy" id="451379"/>
    <lineage>
        <taxon>Eukaryota</taxon>
        <taxon>Metazoa</taxon>
        <taxon>Ecdysozoa</taxon>
        <taxon>Nematoda</taxon>
        <taxon>Chromadorea</taxon>
        <taxon>Rhabditida</taxon>
        <taxon>Spirurina</taxon>
        <taxon>Oxyuridomorpha</taxon>
        <taxon>Oxyuroidea</taxon>
        <taxon>Oxyuridae</taxon>
        <taxon>Syphacia</taxon>
    </lineage>
</organism>
<dbReference type="AlphaFoldDB" id="A0A0N5A9Q0"/>